<accession>A0A9P7BBI4</accession>
<feature type="region of interest" description="Disordered" evidence="1">
    <location>
        <begin position="954"/>
        <end position="1011"/>
    </location>
</feature>
<feature type="compositionally biased region" description="Low complexity" evidence="1">
    <location>
        <begin position="251"/>
        <end position="278"/>
    </location>
</feature>
<feature type="compositionally biased region" description="Low complexity" evidence="1">
    <location>
        <begin position="1195"/>
        <end position="1209"/>
    </location>
</feature>
<feature type="compositionally biased region" description="Acidic residues" evidence="1">
    <location>
        <begin position="652"/>
        <end position="665"/>
    </location>
</feature>
<comment type="caution">
    <text evidence="3">The sequence shown here is derived from an EMBL/GenBank/DDBJ whole genome shotgun (WGS) entry which is preliminary data.</text>
</comment>
<evidence type="ECO:0000259" key="2">
    <source>
        <dbReference type="SMART" id="SM00506"/>
    </source>
</evidence>
<sequence length="1593" mass="177390">MFKRQDNRYQYSVPEKTVDSSALAAASALGRALHPDGKTVDHTKIPQYNQPSRSASVRNLHKVRSPAQNTANQSQGRHSSLTNNGRTKIITTTTTATIKRSVDNEKRLQSRTKSITKSQEPESRTRSIAKSHDSSQSRTRSITNKSHEHPPSQKVRNSVSSNNLREYHRSSSLPTKIHSTLNITRRQQHDANRAFADFDDPEFVDASDSIPVRLRTTKKYIPGPNGLIAINVPVSEPITYSSSIPKKKSARSSLRSSQTVRTNLDSHTSSNSLTNSSKPKSKIKRSSSMNQLPHDKIAVRTTHDHKSNDQLATHSKRASSLTNRTKNLKYTNIIETSMPEENETTPEAIEVPKKNPSGKPGSRYNSLGKNKAKKSLTKSSAIEQSKVSHKNIEIAKSSSHLKKLNQKNRLSKAISEDFADFADDSLITNYDKVRPIVLEDEQDNSVIRTDLSKSDSLEGTSANVDDKVKPVPQVKQETVANDQEESPDAVGVKKEEPERLSEPLLSQQLETSDNNDVAAEIETVMTTEIVPNLNDAIQLLDDSIKENASKQMDDDATAKQEPSDEVNNLDTLINDSASSDGTEKVISSGTAVEEETQLDVDRLLSENLKDEHDHAIDDDSIVANDKNNHENGSSEFEHHKDTNDIGVTENVLEGEEKQEEEDVPIESEHNRTTTPEHLETIGHNKDVTSEQDAKINSPDVPVTPSVMSINEFHTPVVANSNNMATPMSNNSEYMSTEDINLRNSVENIIDSMDVIDADLEESLNSPIETHESTFKSDTSVNSKNKAEKKINQKVVEGTNPSLRGRIKENMIKSEKKEVILTENVGLRESVSPVRKTHNNLAQHLRSANPYLTIPPKSSKRLEDKKKREQERKEKAAIKTPATKKDKGTVQSPSKTILEVPQHKLTKVVTPIKSALKNNGAVRSNTSSVYSDYSPAEGAYLSLTTAENTRLNANIPETISPPRRQNTAKRYARPQSMVARVQQRSSSPTTKEKTRLNRNSTIERRSSQLKTQPNTLYANEPLSKSSLAALHSVRAASVAVQPNGTNQSISKSVKQPIQQSAPTRQKNTPRINVHKRESMIEKKPKKTSASTTTVVSHTKANGIDPNMVGVLYPREPPQKKSSFEKLRNSDSHLGFKMMSLRDEILMGENSQQNETQDVNQNNGTHEEVNVVSDLLRSGGWTSRFQDSDSDDDFADKFSGSKGSSKVSSPSKDTKSKLANGFSMFKSKPTTDHQEQNHHSNYHVHPPYVGQQQQQSQRSVSTPNNLSKNSVRNGDGYTVTVDNNRVLSNQHYPKQASQQGLQNDRRVQSGIISNGNPGRMSERSLTKSDRPEDHDKKQGSFGKKLKKIFGRKKTDNPNLVYIYNDSFETLMKKLKEDNVKKEKRIYSVVSPGNSFGYLGGGFDLALFKYFGGAPFENWFREQLDHEYKPVGSITTVDLRNCNEKNLNPTRDEIGYIIHCPTMITPNGPIFNPSEPMKTGVEPVFDAMWNSLRYAPEDTDALIISGLCTGYAAVPEALSCKSMIFAIRLFLCDGLLSSETKNVLIMHFLGYPYKAYFPEKCKEECETVGIDLEKLKSFSALTDSIDVILPPHLIIE</sequence>
<feature type="region of interest" description="Disordered" evidence="1">
    <location>
        <begin position="34"/>
        <end position="178"/>
    </location>
</feature>
<feature type="compositionally biased region" description="Polar residues" evidence="1">
    <location>
        <begin position="309"/>
        <end position="323"/>
    </location>
</feature>
<feature type="region of interest" description="Disordered" evidence="1">
    <location>
        <begin position="447"/>
        <end position="511"/>
    </location>
</feature>
<gene>
    <name evidence="3" type="ORF">C6P45_003661</name>
</gene>
<feature type="compositionally biased region" description="Low complexity" evidence="1">
    <location>
        <begin position="87"/>
        <end position="99"/>
    </location>
</feature>
<feature type="compositionally biased region" description="Basic and acidic residues" evidence="1">
    <location>
        <begin position="293"/>
        <end position="308"/>
    </location>
</feature>
<dbReference type="InterPro" id="IPR043472">
    <property type="entry name" value="Macro_dom-like"/>
</dbReference>
<dbReference type="Gene3D" id="3.40.220.10">
    <property type="entry name" value="Leucine Aminopeptidase, subunit E, domain 1"/>
    <property type="match status" value="1"/>
</dbReference>
<feature type="region of interest" description="Disordered" evidence="1">
    <location>
        <begin position="1043"/>
        <end position="1108"/>
    </location>
</feature>
<dbReference type="EMBL" id="PUHR01000004">
    <property type="protein sequence ID" value="KAG0672186.1"/>
    <property type="molecule type" value="Genomic_DNA"/>
</dbReference>
<dbReference type="InterPro" id="IPR002589">
    <property type="entry name" value="Macro_dom"/>
</dbReference>
<feature type="compositionally biased region" description="Polar residues" evidence="1">
    <location>
        <begin position="66"/>
        <end position="86"/>
    </location>
</feature>
<feature type="compositionally biased region" description="Basic and acidic residues" evidence="1">
    <location>
        <begin position="859"/>
        <end position="887"/>
    </location>
</feature>
<dbReference type="OrthoDB" id="6082470at2759"/>
<feature type="compositionally biased region" description="Low complexity" evidence="1">
    <location>
        <begin position="1086"/>
        <end position="1099"/>
    </location>
</feature>
<dbReference type="InterPro" id="IPR028071">
    <property type="entry name" value="Macro-like_dom"/>
</dbReference>
<feature type="compositionally biased region" description="Basic and acidic residues" evidence="1">
    <location>
        <begin position="989"/>
        <end position="1005"/>
    </location>
</feature>
<feature type="compositionally biased region" description="Basic and acidic residues" evidence="1">
    <location>
        <begin position="491"/>
        <end position="501"/>
    </location>
</feature>
<dbReference type="SUPFAM" id="SSF52949">
    <property type="entry name" value="Macro domain-like"/>
    <property type="match status" value="1"/>
</dbReference>
<feature type="region of interest" description="Disordered" evidence="1">
    <location>
        <begin position="610"/>
        <end position="674"/>
    </location>
</feature>
<feature type="region of interest" description="Disordered" evidence="1">
    <location>
        <begin position="770"/>
        <end position="790"/>
    </location>
</feature>
<feature type="region of interest" description="Disordered" evidence="1">
    <location>
        <begin position="573"/>
        <end position="595"/>
    </location>
</feature>
<name>A0A9P7BBI4_MAUEX</name>
<feature type="compositionally biased region" description="Polar residues" evidence="1">
    <location>
        <begin position="46"/>
        <end position="57"/>
    </location>
</feature>
<evidence type="ECO:0000256" key="1">
    <source>
        <dbReference type="SAM" id="MobiDB-lite"/>
    </source>
</evidence>
<feature type="region of interest" description="Disordered" evidence="1">
    <location>
        <begin position="1181"/>
        <end position="1277"/>
    </location>
</feature>
<feature type="compositionally biased region" description="Polar residues" evidence="1">
    <location>
        <begin position="1291"/>
        <end position="1300"/>
    </location>
</feature>
<protein>
    <recommendedName>
        <fullName evidence="2">Macro domain-containing protein</fullName>
    </recommendedName>
</protein>
<feature type="compositionally biased region" description="Basic and acidic residues" evidence="1">
    <location>
        <begin position="1318"/>
        <end position="1336"/>
    </location>
</feature>
<dbReference type="Proteomes" id="UP000750334">
    <property type="component" value="Unassembled WGS sequence"/>
</dbReference>
<evidence type="ECO:0000313" key="3">
    <source>
        <dbReference type="EMBL" id="KAG0672186.1"/>
    </source>
</evidence>
<feature type="region of interest" description="Disordered" evidence="1">
    <location>
        <begin position="340"/>
        <end position="384"/>
    </location>
</feature>
<feature type="compositionally biased region" description="Polar residues" evidence="1">
    <location>
        <begin position="573"/>
        <end position="590"/>
    </location>
</feature>
<feature type="compositionally biased region" description="Basic and acidic residues" evidence="1">
    <location>
        <begin position="119"/>
        <end position="135"/>
    </location>
</feature>
<dbReference type="SMART" id="SM00506">
    <property type="entry name" value="A1pp"/>
    <property type="match status" value="1"/>
</dbReference>
<feature type="compositionally biased region" description="Basic and acidic residues" evidence="1">
    <location>
        <begin position="1227"/>
        <end position="1236"/>
    </location>
</feature>
<keyword evidence="4" id="KW-1185">Reference proteome</keyword>
<proteinExistence type="predicted"/>
<feature type="compositionally biased region" description="Polar residues" evidence="1">
    <location>
        <begin position="1043"/>
        <end position="1069"/>
    </location>
</feature>
<feature type="compositionally biased region" description="Polar residues" evidence="1">
    <location>
        <begin position="1256"/>
        <end position="1270"/>
    </location>
</feature>
<feature type="region of interest" description="Disordered" evidence="1">
    <location>
        <begin position="240"/>
        <end position="323"/>
    </location>
</feature>
<feature type="region of interest" description="Disordered" evidence="1">
    <location>
        <begin position="840"/>
        <end position="892"/>
    </location>
</feature>
<feature type="compositionally biased region" description="Polar residues" evidence="1">
    <location>
        <begin position="154"/>
        <end position="178"/>
    </location>
</feature>
<feature type="domain" description="Macro" evidence="2">
    <location>
        <begin position="1369"/>
        <end position="1520"/>
    </location>
</feature>
<feature type="region of interest" description="Disordered" evidence="1">
    <location>
        <begin position="1291"/>
        <end position="1340"/>
    </location>
</feature>
<organism evidence="3 4">
    <name type="scientific">Maudiozyma exigua</name>
    <name type="common">Yeast</name>
    <name type="synonym">Kazachstania exigua</name>
    <dbReference type="NCBI Taxonomy" id="34358"/>
    <lineage>
        <taxon>Eukaryota</taxon>
        <taxon>Fungi</taxon>
        <taxon>Dikarya</taxon>
        <taxon>Ascomycota</taxon>
        <taxon>Saccharomycotina</taxon>
        <taxon>Saccharomycetes</taxon>
        <taxon>Saccharomycetales</taxon>
        <taxon>Saccharomycetaceae</taxon>
        <taxon>Maudiozyma</taxon>
    </lineage>
</organism>
<evidence type="ECO:0000313" key="4">
    <source>
        <dbReference type="Proteomes" id="UP000750334"/>
    </source>
</evidence>
<feature type="compositionally biased region" description="Basic and acidic residues" evidence="1">
    <location>
        <begin position="34"/>
        <end position="44"/>
    </location>
</feature>
<reference evidence="3 4" key="1">
    <citation type="submission" date="2020-11" db="EMBL/GenBank/DDBJ databases">
        <title>Kefir isolates.</title>
        <authorList>
            <person name="Marcisauskas S."/>
            <person name="Kim Y."/>
            <person name="Blasche S."/>
        </authorList>
    </citation>
    <scope>NUCLEOTIDE SEQUENCE [LARGE SCALE GENOMIC DNA]</scope>
    <source>
        <strain evidence="3 4">OG2</strain>
    </source>
</reference>
<dbReference type="Pfam" id="PF14519">
    <property type="entry name" value="Macro_2"/>
    <property type="match status" value="1"/>
</dbReference>